<accession>G2QTL8</accession>
<keyword evidence="3" id="KW-1185">Reference proteome</keyword>
<feature type="signal peptide" evidence="1">
    <location>
        <begin position="1"/>
        <end position="22"/>
    </location>
</feature>
<dbReference type="AlphaFoldDB" id="G2QTL8"/>
<reference evidence="2 3" key="1">
    <citation type="journal article" date="2011" name="Nat. Biotechnol.">
        <title>Comparative genomic analysis of the thermophilic biomass-degrading fungi Myceliophthora thermophila and Thielavia terrestris.</title>
        <authorList>
            <person name="Berka R.M."/>
            <person name="Grigoriev I.V."/>
            <person name="Otillar R."/>
            <person name="Salamov A."/>
            <person name="Grimwood J."/>
            <person name="Reid I."/>
            <person name="Ishmael N."/>
            <person name="John T."/>
            <person name="Darmond C."/>
            <person name="Moisan M.-C."/>
            <person name="Henrissat B."/>
            <person name="Coutinho P.M."/>
            <person name="Lombard V."/>
            <person name="Natvig D.O."/>
            <person name="Lindquist E."/>
            <person name="Schmutz J."/>
            <person name="Lucas S."/>
            <person name="Harris P."/>
            <person name="Powlowski J."/>
            <person name="Bellemare A."/>
            <person name="Taylor D."/>
            <person name="Butler G."/>
            <person name="de Vries R.P."/>
            <person name="Allijn I.E."/>
            <person name="van den Brink J."/>
            <person name="Ushinsky S."/>
            <person name="Storms R."/>
            <person name="Powell A.J."/>
            <person name="Paulsen I.T."/>
            <person name="Elbourne L.D.H."/>
            <person name="Baker S.E."/>
            <person name="Magnuson J."/>
            <person name="LaBoissiere S."/>
            <person name="Clutterbuck A.J."/>
            <person name="Martinez D."/>
            <person name="Wogulis M."/>
            <person name="de Leon A.L."/>
            <person name="Rey M.W."/>
            <person name="Tsang A."/>
        </authorList>
    </citation>
    <scope>NUCLEOTIDE SEQUENCE [LARGE SCALE GENOMIC DNA]</scope>
    <source>
        <strain evidence="3">ATCC 38088 / NRRL 8126</strain>
    </source>
</reference>
<dbReference type="RefSeq" id="XP_003650773.1">
    <property type="nucleotide sequence ID" value="XM_003650725.1"/>
</dbReference>
<proteinExistence type="predicted"/>
<dbReference type="GeneID" id="11523718"/>
<gene>
    <name evidence="2" type="ORF">THITE_158355</name>
</gene>
<sequence length="68" mass="6974">MRFSLLSTFAALSSVAVLIASATELSIANAPLWLLGQVGTVEASVAAAMKVDLASLDLTFGAALKEYS</sequence>
<dbReference type="EMBL" id="CP003009">
    <property type="protein sequence ID" value="AEO64437.1"/>
    <property type="molecule type" value="Genomic_DNA"/>
</dbReference>
<protein>
    <submittedName>
        <fullName evidence="2">Uncharacterized protein</fullName>
    </submittedName>
</protein>
<dbReference type="HOGENOM" id="CLU_2795726_0_0_1"/>
<evidence type="ECO:0000256" key="1">
    <source>
        <dbReference type="SAM" id="SignalP"/>
    </source>
</evidence>
<evidence type="ECO:0000313" key="2">
    <source>
        <dbReference type="EMBL" id="AEO64437.1"/>
    </source>
</evidence>
<dbReference type="Proteomes" id="UP000008181">
    <property type="component" value="Chromosome 1"/>
</dbReference>
<feature type="chain" id="PRO_5003436674" evidence="1">
    <location>
        <begin position="23"/>
        <end position="68"/>
    </location>
</feature>
<dbReference type="KEGG" id="ttt:THITE_158355"/>
<keyword evidence="1" id="KW-0732">Signal</keyword>
<evidence type="ECO:0000313" key="3">
    <source>
        <dbReference type="Proteomes" id="UP000008181"/>
    </source>
</evidence>
<name>G2QTL8_THETT</name>
<organism evidence="2 3">
    <name type="scientific">Thermothielavioides terrestris (strain ATCC 38088 / NRRL 8126)</name>
    <name type="common">Thielavia terrestris</name>
    <dbReference type="NCBI Taxonomy" id="578455"/>
    <lineage>
        <taxon>Eukaryota</taxon>
        <taxon>Fungi</taxon>
        <taxon>Dikarya</taxon>
        <taxon>Ascomycota</taxon>
        <taxon>Pezizomycotina</taxon>
        <taxon>Sordariomycetes</taxon>
        <taxon>Sordariomycetidae</taxon>
        <taxon>Sordariales</taxon>
        <taxon>Chaetomiaceae</taxon>
        <taxon>Thermothielavioides</taxon>
        <taxon>Thermothielavioides terrestris</taxon>
    </lineage>
</organism>